<dbReference type="Pfam" id="PF06140">
    <property type="entry name" value="Ifi-6-16"/>
    <property type="match status" value="1"/>
</dbReference>
<organism evidence="7 8">
    <name type="scientific">Paraglomus brasilianum</name>
    <dbReference type="NCBI Taxonomy" id="144538"/>
    <lineage>
        <taxon>Eukaryota</taxon>
        <taxon>Fungi</taxon>
        <taxon>Fungi incertae sedis</taxon>
        <taxon>Mucoromycota</taxon>
        <taxon>Glomeromycotina</taxon>
        <taxon>Glomeromycetes</taxon>
        <taxon>Paraglomerales</taxon>
        <taxon>Paraglomeraceae</taxon>
        <taxon>Paraglomus</taxon>
    </lineage>
</organism>
<evidence type="ECO:0000256" key="1">
    <source>
        <dbReference type="ARBA" id="ARBA00004141"/>
    </source>
</evidence>
<dbReference type="PANTHER" id="PTHR16932">
    <property type="entry name" value="INTERFERON ALPHA-INDUCIBLE PROTEIN 27"/>
    <property type="match status" value="1"/>
</dbReference>
<feature type="transmembrane region" description="Helical" evidence="6">
    <location>
        <begin position="97"/>
        <end position="124"/>
    </location>
</feature>
<comment type="subcellular location">
    <subcellularLocation>
        <location evidence="1">Membrane</location>
        <topology evidence="1">Multi-pass membrane protein</topology>
    </subcellularLocation>
</comment>
<dbReference type="EMBL" id="CAJVPI010001071">
    <property type="protein sequence ID" value="CAG8592713.1"/>
    <property type="molecule type" value="Genomic_DNA"/>
</dbReference>
<dbReference type="Proteomes" id="UP000789739">
    <property type="component" value="Unassembled WGS sequence"/>
</dbReference>
<reference evidence="7" key="1">
    <citation type="submission" date="2021-06" db="EMBL/GenBank/DDBJ databases">
        <authorList>
            <person name="Kallberg Y."/>
            <person name="Tangrot J."/>
            <person name="Rosling A."/>
        </authorList>
    </citation>
    <scope>NUCLEOTIDE SEQUENCE</scope>
    <source>
        <strain evidence="7">BR232B</strain>
    </source>
</reference>
<dbReference type="InterPro" id="IPR009311">
    <property type="entry name" value="IFI6/IFI27-like"/>
</dbReference>
<proteinExistence type="inferred from homology"/>
<gene>
    <name evidence="7" type="ORF">PBRASI_LOCUS7211</name>
</gene>
<dbReference type="Gene3D" id="6.10.110.10">
    <property type="match status" value="1"/>
</dbReference>
<keyword evidence="3 6" id="KW-0812">Transmembrane</keyword>
<comment type="similarity">
    <text evidence="2">Belongs to the IFI6/IFI27 family.</text>
</comment>
<protein>
    <submittedName>
        <fullName evidence="7">5198_t:CDS:1</fullName>
    </submittedName>
</protein>
<feature type="transmembrane region" description="Helical" evidence="6">
    <location>
        <begin position="55"/>
        <end position="76"/>
    </location>
</feature>
<evidence type="ECO:0000256" key="2">
    <source>
        <dbReference type="ARBA" id="ARBA00007262"/>
    </source>
</evidence>
<keyword evidence="4 6" id="KW-1133">Transmembrane helix</keyword>
<evidence type="ECO:0000256" key="3">
    <source>
        <dbReference type="ARBA" id="ARBA00022692"/>
    </source>
</evidence>
<evidence type="ECO:0000256" key="5">
    <source>
        <dbReference type="ARBA" id="ARBA00023136"/>
    </source>
</evidence>
<sequence length="128" mass="14022">MPTDQNSTNLTVNGQFYNGLPDGILDEIQKRFLVWIKNKLNTAYELVAGFVMDHIITIIIIALVMCCFPYVFLMIIRTMIGYTVEGIAKGSMAAFHMSLYGGHVAAGSLVSLLQSVGVLGFAMLSKLN</sequence>
<dbReference type="InterPro" id="IPR038213">
    <property type="entry name" value="IFI6/IFI27-like_sf"/>
</dbReference>
<dbReference type="PANTHER" id="PTHR16932:SF18">
    <property type="entry name" value="INTERFERON, ALPHA-INDUCIBLE PROTEIN 27-LIKE 2"/>
    <property type="match status" value="1"/>
</dbReference>
<keyword evidence="8" id="KW-1185">Reference proteome</keyword>
<accession>A0A9N9C6R5</accession>
<name>A0A9N9C6R5_9GLOM</name>
<dbReference type="AlphaFoldDB" id="A0A9N9C6R5"/>
<comment type="caution">
    <text evidence="7">The sequence shown here is derived from an EMBL/GenBank/DDBJ whole genome shotgun (WGS) entry which is preliminary data.</text>
</comment>
<dbReference type="GO" id="GO:0016020">
    <property type="term" value="C:membrane"/>
    <property type="evidence" value="ECO:0007669"/>
    <property type="project" value="UniProtKB-SubCell"/>
</dbReference>
<evidence type="ECO:0000256" key="6">
    <source>
        <dbReference type="SAM" id="Phobius"/>
    </source>
</evidence>
<evidence type="ECO:0000313" key="8">
    <source>
        <dbReference type="Proteomes" id="UP000789739"/>
    </source>
</evidence>
<keyword evidence="5 6" id="KW-0472">Membrane</keyword>
<evidence type="ECO:0000256" key="4">
    <source>
        <dbReference type="ARBA" id="ARBA00022989"/>
    </source>
</evidence>
<evidence type="ECO:0000313" key="7">
    <source>
        <dbReference type="EMBL" id="CAG8592713.1"/>
    </source>
</evidence>